<dbReference type="Proteomes" id="UP000800036">
    <property type="component" value="Unassembled WGS sequence"/>
</dbReference>
<gene>
    <name evidence="3" type="ORF">BU23DRAFT_595991</name>
</gene>
<dbReference type="AlphaFoldDB" id="A0A6A5VLV1"/>
<feature type="compositionally biased region" description="Polar residues" evidence="1">
    <location>
        <begin position="291"/>
        <end position="306"/>
    </location>
</feature>
<keyword evidence="4" id="KW-1185">Reference proteome</keyword>
<organism evidence="3 4">
    <name type="scientific">Bimuria novae-zelandiae CBS 107.79</name>
    <dbReference type="NCBI Taxonomy" id="1447943"/>
    <lineage>
        <taxon>Eukaryota</taxon>
        <taxon>Fungi</taxon>
        <taxon>Dikarya</taxon>
        <taxon>Ascomycota</taxon>
        <taxon>Pezizomycotina</taxon>
        <taxon>Dothideomycetes</taxon>
        <taxon>Pleosporomycetidae</taxon>
        <taxon>Pleosporales</taxon>
        <taxon>Massarineae</taxon>
        <taxon>Didymosphaeriaceae</taxon>
        <taxon>Bimuria</taxon>
    </lineage>
</organism>
<evidence type="ECO:0000256" key="2">
    <source>
        <dbReference type="SAM" id="SignalP"/>
    </source>
</evidence>
<feature type="chain" id="PRO_5025386634" description="Ig-like domain-containing protein" evidence="2">
    <location>
        <begin position="21"/>
        <end position="535"/>
    </location>
</feature>
<feature type="region of interest" description="Disordered" evidence="1">
    <location>
        <begin position="162"/>
        <end position="220"/>
    </location>
</feature>
<dbReference type="EMBL" id="ML976661">
    <property type="protein sequence ID" value="KAF1978241.1"/>
    <property type="molecule type" value="Genomic_DNA"/>
</dbReference>
<feature type="signal peptide" evidence="2">
    <location>
        <begin position="1"/>
        <end position="20"/>
    </location>
</feature>
<name>A0A6A5VLV1_9PLEO</name>
<protein>
    <recommendedName>
        <fullName evidence="5">Ig-like domain-containing protein</fullName>
    </recommendedName>
</protein>
<evidence type="ECO:0000256" key="1">
    <source>
        <dbReference type="SAM" id="MobiDB-lite"/>
    </source>
</evidence>
<keyword evidence="2" id="KW-0732">Signal</keyword>
<evidence type="ECO:0008006" key="5">
    <source>
        <dbReference type="Google" id="ProtNLM"/>
    </source>
</evidence>
<sequence>MLSLRRALGCLCLATAGLTAILPRAGPERVDVTTTIEHVQPRQTLVTPMPTPGSGVTATMSASTSIVNETLSATTEEVASLTSATLGPPTSWKTLVVITTMGSTISWSTCGDPAQCNITGAFTWANGSGGAAVVKLIPVIVKGGGNGPPNVPTLSTLITTSGSSSSLVTSSNSSSFSSSSMTSSNSSSVSSSKVNSTSSEGPSCSSGAPLLLDPEEEGDNLIDSCPRAMLKLNDEEDGGMGDDWNDYGPSAKISIPYLTIQPSTSLMKGPAVPSLSRLTTSKALVAPQLLTSANRPNPGPTTTSSPAEIAVPRPLHSPYKCENIRPYTGKNAKNDCINDRYCQYWEWWGPSGENPYGRVTSIKLGTNNTWEGFERTCEPVQNDPKSYYCKSCTRNPDACKTIRHWTNDNKDKQGRTALEACWIDEICERDRDHTRICHLERAWANVLPHETRVFCMEYPRNAHVEPELDGCCRQMDFVNDGRKELNTYMKGATCDNYCKSDDLARWFCAVTPNLDQWWVQEFTGKHSQCFSCRHR</sequence>
<evidence type="ECO:0000313" key="3">
    <source>
        <dbReference type="EMBL" id="KAF1978241.1"/>
    </source>
</evidence>
<reference evidence="3" key="1">
    <citation type="journal article" date="2020" name="Stud. Mycol.">
        <title>101 Dothideomycetes genomes: a test case for predicting lifestyles and emergence of pathogens.</title>
        <authorList>
            <person name="Haridas S."/>
            <person name="Albert R."/>
            <person name="Binder M."/>
            <person name="Bloem J."/>
            <person name="Labutti K."/>
            <person name="Salamov A."/>
            <person name="Andreopoulos B."/>
            <person name="Baker S."/>
            <person name="Barry K."/>
            <person name="Bills G."/>
            <person name="Bluhm B."/>
            <person name="Cannon C."/>
            <person name="Castanera R."/>
            <person name="Culley D."/>
            <person name="Daum C."/>
            <person name="Ezra D."/>
            <person name="Gonzalez J."/>
            <person name="Henrissat B."/>
            <person name="Kuo A."/>
            <person name="Liang C."/>
            <person name="Lipzen A."/>
            <person name="Lutzoni F."/>
            <person name="Magnuson J."/>
            <person name="Mondo S."/>
            <person name="Nolan M."/>
            <person name="Ohm R."/>
            <person name="Pangilinan J."/>
            <person name="Park H.-J."/>
            <person name="Ramirez L."/>
            <person name="Alfaro M."/>
            <person name="Sun H."/>
            <person name="Tritt A."/>
            <person name="Yoshinaga Y."/>
            <person name="Zwiers L.-H."/>
            <person name="Turgeon B."/>
            <person name="Goodwin S."/>
            <person name="Spatafora J."/>
            <person name="Crous P."/>
            <person name="Grigoriev I."/>
        </authorList>
    </citation>
    <scope>NUCLEOTIDE SEQUENCE</scope>
    <source>
        <strain evidence="3">CBS 107.79</strain>
    </source>
</reference>
<feature type="region of interest" description="Disordered" evidence="1">
    <location>
        <begin position="291"/>
        <end position="311"/>
    </location>
</feature>
<evidence type="ECO:0000313" key="4">
    <source>
        <dbReference type="Proteomes" id="UP000800036"/>
    </source>
</evidence>
<proteinExistence type="predicted"/>
<feature type="compositionally biased region" description="Low complexity" evidence="1">
    <location>
        <begin position="162"/>
        <end position="206"/>
    </location>
</feature>
<accession>A0A6A5VLV1</accession>